<dbReference type="Pfam" id="PF03446">
    <property type="entry name" value="NAD_binding_2"/>
    <property type="match status" value="1"/>
</dbReference>
<feature type="domain" description="6-phosphogluconate dehydrogenase NADP-binding" evidence="3">
    <location>
        <begin position="1"/>
        <end position="141"/>
    </location>
</feature>
<dbReference type="PANTHER" id="PTHR43580:SF2">
    <property type="entry name" value="CYTOKINE-LIKE NUCLEAR FACTOR N-PAC"/>
    <property type="match status" value="1"/>
</dbReference>
<gene>
    <name evidence="5" type="primary">mmsB_2</name>
    <name evidence="5" type="ORF">Val02_50480</name>
</gene>
<dbReference type="PIRSF" id="PIRSF000103">
    <property type="entry name" value="HIBADH"/>
    <property type="match status" value="1"/>
</dbReference>
<dbReference type="GO" id="GO:0016491">
    <property type="term" value="F:oxidoreductase activity"/>
    <property type="evidence" value="ECO:0007669"/>
    <property type="project" value="UniProtKB-KW"/>
</dbReference>
<evidence type="ECO:0000313" key="5">
    <source>
        <dbReference type="EMBL" id="GIJ48162.1"/>
    </source>
</evidence>
<dbReference type="Gene3D" id="1.10.1040.10">
    <property type="entry name" value="N-(1-d-carboxylethyl)-l-norvaline Dehydrogenase, domain 2"/>
    <property type="match status" value="1"/>
</dbReference>
<dbReference type="Pfam" id="PF21761">
    <property type="entry name" value="RedAm-like_C"/>
    <property type="match status" value="1"/>
</dbReference>
<keyword evidence="2" id="KW-0560">Oxidoreductase</keyword>
<reference evidence="5" key="1">
    <citation type="submission" date="2021-01" db="EMBL/GenBank/DDBJ databases">
        <title>Whole genome shotgun sequence of Virgisporangium aliadipatigenens NBRC 105644.</title>
        <authorList>
            <person name="Komaki H."/>
            <person name="Tamura T."/>
        </authorList>
    </citation>
    <scope>NUCLEOTIDE SEQUENCE</scope>
    <source>
        <strain evidence="5">NBRC 105644</strain>
    </source>
</reference>
<evidence type="ECO:0000259" key="4">
    <source>
        <dbReference type="Pfam" id="PF21761"/>
    </source>
</evidence>
<dbReference type="GO" id="GO:0050661">
    <property type="term" value="F:NADP binding"/>
    <property type="evidence" value="ECO:0007669"/>
    <property type="project" value="InterPro"/>
</dbReference>
<dbReference type="SUPFAM" id="SSF51735">
    <property type="entry name" value="NAD(P)-binding Rossmann-fold domains"/>
    <property type="match status" value="1"/>
</dbReference>
<evidence type="ECO:0000259" key="3">
    <source>
        <dbReference type="Pfam" id="PF03446"/>
    </source>
</evidence>
<dbReference type="AlphaFoldDB" id="A0A8J4DTE4"/>
<dbReference type="PANTHER" id="PTHR43580">
    <property type="entry name" value="OXIDOREDUCTASE GLYR1-RELATED"/>
    <property type="match status" value="1"/>
</dbReference>
<sequence length="283" mass="29577">MGTALAGALLSAGYRTTVWNRTPGRSADLVARGAAEAESATAAVLASPLVLVTLLDYDGVAELLTRTAQALPGRTVVNLTTGTPDQARAMAARWEERGARYVDGAMMAVPQTVATPEAFFLYSGSREGFESHRHVLDRLAAGHYLGPDPAAAELWDTALLGSGYAALTGFLHGAALLDTVGVPAARFVPLVTQWLEGIAAFMTDLATEIDSGAYAESFSPVGMNRIAVANIVGVSRSQGVDAEVHAPLRALLDRRVADGHGDDSFASLFELLRSRAAPWSGGA</sequence>
<dbReference type="InterPro" id="IPR051265">
    <property type="entry name" value="HIBADH-related_NP60_sf"/>
</dbReference>
<evidence type="ECO:0000256" key="2">
    <source>
        <dbReference type="ARBA" id="ARBA00023002"/>
    </source>
</evidence>
<dbReference type="InterPro" id="IPR015815">
    <property type="entry name" value="HIBADH-related"/>
</dbReference>
<organism evidence="5 6">
    <name type="scientific">Virgisporangium aliadipatigenens</name>
    <dbReference type="NCBI Taxonomy" id="741659"/>
    <lineage>
        <taxon>Bacteria</taxon>
        <taxon>Bacillati</taxon>
        <taxon>Actinomycetota</taxon>
        <taxon>Actinomycetes</taxon>
        <taxon>Micromonosporales</taxon>
        <taxon>Micromonosporaceae</taxon>
        <taxon>Virgisporangium</taxon>
    </lineage>
</organism>
<name>A0A8J4DTE4_9ACTN</name>
<dbReference type="InterPro" id="IPR036291">
    <property type="entry name" value="NAD(P)-bd_dom_sf"/>
</dbReference>
<dbReference type="InterPro" id="IPR048666">
    <property type="entry name" value="RedAm-like_C"/>
</dbReference>
<accession>A0A8J4DTE4</accession>
<proteinExistence type="inferred from homology"/>
<feature type="domain" description="NADPH-dependent reductive aminase-like C-terminal" evidence="4">
    <location>
        <begin position="148"/>
        <end position="273"/>
    </location>
</feature>
<keyword evidence="6" id="KW-1185">Reference proteome</keyword>
<comment type="caution">
    <text evidence="5">The sequence shown here is derived from an EMBL/GenBank/DDBJ whole genome shotgun (WGS) entry which is preliminary data.</text>
</comment>
<dbReference type="InterPro" id="IPR013328">
    <property type="entry name" value="6PGD_dom2"/>
</dbReference>
<evidence type="ECO:0000313" key="6">
    <source>
        <dbReference type="Proteomes" id="UP000619260"/>
    </source>
</evidence>
<protein>
    <submittedName>
        <fullName evidence="5">3-hydroxyisobutyrate dehydrogenase</fullName>
    </submittedName>
</protein>
<dbReference type="Gene3D" id="3.40.50.720">
    <property type="entry name" value="NAD(P)-binding Rossmann-like Domain"/>
    <property type="match status" value="1"/>
</dbReference>
<dbReference type="EMBL" id="BOPF01000019">
    <property type="protein sequence ID" value="GIJ48162.1"/>
    <property type="molecule type" value="Genomic_DNA"/>
</dbReference>
<dbReference type="Proteomes" id="UP000619260">
    <property type="component" value="Unassembled WGS sequence"/>
</dbReference>
<dbReference type="InterPro" id="IPR006115">
    <property type="entry name" value="6PGDH_NADP-bd"/>
</dbReference>
<comment type="similarity">
    <text evidence="1">Belongs to the HIBADH-related family.</text>
</comment>
<evidence type="ECO:0000256" key="1">
    <source>
        <dbReference type="ARBA" id="ARBA00009080"/>
    </source>
</evidence>